<proteinExistence type="predicted"/>
<evidence type="ECO:0000256" key="1">
    <source>
        <dbReference type="SAM" id="MobiDB-lite"/>
    </source>
</evidence>
<accession>A0A8H3IU37</accession>
<dbReference type="PANTHER" id="PTHR38698:SF1">
    <property type="entry name" value="FUNGAL PROTEIN"/>
    <property type="match status" value="1"/>
</dbReference>
<feature type="region of interest" description="Disordered" evidence="1">
    <location>
        <begin position="1"/>
        <end position="71"/>
    </location>
</feature>
<sequence>MPEGPARSPIAEDGGFGPMDYESSQGSDEEKAEEEGFDDFNEGDGNDFGDFDDFEDGFQEAHVSDEQAAPPAVQATAIEPPPFPVLDFSSPLSLDSLVEAIAPHRAALFPLTQDTTKDRLAALPESNSAFLSDRSISLWRELVAPPPLQPPNWVRSRIRRLFLVSLGVPVDLDEILPKSKQKKLVLQYSPEAQKGGRRSSTGKKAETAGANESETTTSATGKSSSKKRRGPLPPPDFDLSEVHRLCNTTTSELEAMNDTQLQAHVTRLEQLLSTGKDVLQYWIRRKEAAVGEKEAFDGVIENLVRHARRVRK</sequence>
<gene>
    <name evidence="2" type="ORF">GOMPHAMPRED_004176</name>
</gene>
<dbReference type="AlphaFoldDB" id="A0A8H3IU37"/>
<feature type="compositionally biased region" description="Acidic residues" evidence="1">
    <location>
        <begin position="30"/>
        <end position="58"/>
    </location>
</feature>
<protein>
    <submittedName>
        <fullName evidence="2">Uncharacterized protein</fullName>
    </submittedName>
</protein>
<dbReference type="EMBL" id="CAJPDQ010000025">
    <property type="protein sequence ID" value="CAF9926574.1"/>
    <property type="molecule type" value="Genomic_DNA"/>
</dbReference>
<evidence type="ECO:0000313" key="2">
    <source>
        <dbReference type="EMBL" id="CAF9926574.1"/>
    </source>
</evidence>
<organism evidence="2 3">
    <name type="scientific">Gomphillus americanus</name>
    <dbReference type="NCBI Taxonomy" id="1940652"/>
    <lineage>
        <taxon>Eukaryota</taxon>
        <taxon>Fungi</taxon>
        <taxon>Dikarya</taxon>
        <taxon>Ascomycota</taxon>
        <taxon>Pezizomycotina</taxon>
        <taxon>Lecanoromycetes</taxon>
        <taxon>OSLEUM clade</taxon>
        <taxon>Ostropomycetidae</taxon>
        <taxon>Ostropales</taxon>
        <taxon>Graphidaceae</taxon>
        <taxon>Gomphilloideae</taxon>
        <taxon>Gomphillus</taxon>
    </lineage>
</organism>
<evidence type="ECO:0000313" key="3">
    <source>
        <dbReference type="Proteomes" id="UP000664169"/>
    </source>
</evidence>
<dbReference type="PANTHER" id="PTHR38698">
    <property type="entry name" value="EXPRESSED PROTEIN"/>
    <property type="match status" value="1"/>
</dbReference>
<comment type="caution">
    <text evidence="2">The sequence shown here is derived from an EMBL/GenBank/DDBJ whole genome shotgun (WGS) entry which is preliminary data.</text>
</comment>
<reference evidence="2" key="1">
    <citation type="submission" date="2021-03" db="EMBL/GenBank/DDBJ databases">
        <authorList>
            <person name="Tagirdzhanova G."/>
        </authorList>
    </citation>
    <scope>NUCLEOTIDE SEQUENCE</scope>
</reference>
<keyword evidence="3" id="KW-1185">Reference proteome</keyword>
<feature type="region of interest" description="Disordered" evidence="1">
    <location>
        <begin position="187"/>
        <end position="240"/>
    </location>
</feature>
<name>A0A8H3IU37_9LECA</name>
<dbReference type="Proteomes" id="UP000664169">
    <property type="component" value="Unassembled WGS sequence"/>
</dbReference>
<dbReference type="Pfam" id="PF17104">
    <property type="entry name" value="YBL010C_LAA2"/>
    <property type="match status" value="1"/>
</dbReference>
<dbReference type="OrthoDB" id="5378975at2759"/>
<dbReference type="InterPro" id="IPR031355">
    <property type="entry name" value="YBL010C/LAA2-like"/>
</dbReference>